<evidence type="ECO:0000313" key="2">
    <source>
        <dbReference type="Proteomes" id="UP000551758"/>
    </source>
</evidence>
<comment type="caution">
    <text evidence="1">The sequence shown here is derived from an EMBL/GenBank/DDBJ whole genome shotgun (WGS) entry which is preliminary data.</text>
</comment>
<sequence length="120" mass="13474">MTANAFQHHLLGVIELKKSPVRPTKSKSYTKSEDRPRERLWASPAFSSTFPFREGSQDILTHSSPSLNVDTLLIFNLDVLRDGTLTAGKGVAEKASKQYSRFPTYTTVLRWKPRALNGPL</sequence>
<name>A0A7J7F2Y9_DICBM</name>
<organism evidence="1 2">
    <name type="scientific">Diceros bicornis minor</name>
    <name type="common">South-central black rhinoceros</name>
    <dbReference type="NCBI Taxonomy" id="77932"/>
    <lineage>
        <taxon>Eukaryota</taxon>
        <taxon>Metazoa</taxon>
        <taxon>Chordata</taxon>
        <taxon>Craniata</taxon>
        <taxon>Vertebrata</taxon>
        <taxon>Euteleostomi</taxon>
        <taxon>Mammalia</taxon>
        <taxon>Eutheria</taxon>
        <taxon>Laurasiatheria</taxon>
        <taxon>Perissodactyla</taxon>
        <taxon>Rhinocerotidae</taxon>
        <taxon>Diceros</taxon>
    </lineage>
</organism>
<dbReference type="EMBL" id="JACDTQ010001475">
    <property type="protein sequence ID" value="KAF5922383.1"/>
    <property type="molecule type" value="Genomic_DNA"/>
</dbReference>
<evidence type="ECO:0000313" key="1">
    <source>
        <dbReference type="EMBL" id="KAF5922383.1"/>
    </source>
</evidence>
<protein>
    <submittedName>
        <fullName evidence="1">Uncharacterized protein</fullName>
    </submittedName>
</protein>
<dbReference type="AlphaFoldDB" id="A0A7J7F2Y9"/>
<proteinExistence type="predicted"/>
<dbReference type="Proteomes" id="UP000551758">
    <property type="component" value="Unassembled WGS sequence"/>
</dbReference>
<accession>A0A7J7F2Y9</accession>
<reference evidence="1 2" key="1">
    <citation type="journal article" date="2020" name="Mol. Biol. Evol.">
        <title>Interspecific Gene Flow and the Evolution of Specialization in Black and White Rhinoceros.</title>
        <authorList>
            <person name="Moodley Y."/>
            <person name="Westbury M.V."/>
            <person name="Russo I.M."/>
            <person name="Gopalakrishnan S."/>
            <person name="Rakotoarivelo A."/>
            <person name="Olsen R.A."/>
            <person name="Prost S."/>
            <person name="Tunstall T."/>
            <person name="Ryder O.A."/>
            <person name="Dalen L."/>
            <person name="Bruford M.W."/>
        </authorList>
    </citation>
    <scope>NUCLEOTIDE SEQUENCE [LARGE SCALE GENOMIC DNA]</scope>
    <source>
        <strain evidence="1">SBR-YM</strain>
        <tissue evidence="1">Skin</tissue>
    </source>
</reference>
<keyword evidence="2" id="KW-1185">Reference proteome</keyword>
<gene>
    <name evidence="1" type="ORF">HPG69_009423</name>
</gene>